<dbReference type="AlphaFoldDB" id="A0A1T4QEI6"/>
<name>A0A1T4QEI6_9BACT</name>
<sequence length="47" mass="5600">MTIKPEDNESNMQNGNWGTPGTNKQWDDVQKNRNQQIQKTREQRRAK</sequence>
<feature type="compositionally biased region" description="Polar residues" evidence="1">
    <location>
        <begin position="10"/>
        <end position="24"/>
    </location>
</feature>
<dbReference type="Proteomes" id="UP000190449">
    <property type="component" value="Unassembled WGS sequence"/>
</dbReference>
<dbReference type="EMBL" id="FUWU01000046">
    <property type="protein sequence ID" value="SKA02114.1"/>
    <property type="molecule type" value="Genomic_DNA"/>
</dbReference>
<proteinExistence type="predicted"/>
<accession>A0A1T4QEI6</accession>
<dbReference type="STRING" id="28122.SAMN02745108_02263"/>
<evidence type="ECO:0000313" key="2">
    <source>
        <dbReference type="EMBL" id="SKA02114.1"/>
    </source>
</evidence>
<gene>
    <name evidence="2" type="ORF">SAMN02745108_02263</name>
</gene>
<evidence type="ECO:0000313" key="3">
    <source>
        <dbReference type="Proteomes" id="UP000190449"/>
    </source>
</evidence>
<feature type="region of interest" description="Disordered" evidence="1">
    <location>
        <begin position="1"/>
        <end position="47"/>
    </location>
</feature>
<organism evidence="2 3">
    <name type="scientific">Fibrobacter intestinalis</name>
    <dbReference type="NCBI Taxonomy" id="28122"/>
    <lineage>
        <taxon>Bacteria</taxon>
        <taxon>Pseudomonadati</taxon>
        <taxon>Fibrobacterota</taxon>
        <taxon>Fibrobacteria</taxon>
        <taxon>Fibrobacterales</taxon>
        <taxon>Fibrobacteraceae</taxon>
        <taxon>Fibrobacter</taxon>
    </lineage>
</organism>
<evidence type="ECO:0000256" key="1">
    <source>
        <dbReference type="SAM" id="MobiDB-lite"/>
    </source>
</evidence>
<reference evidence="2 3" key="1">
    <citation type="submission" date="2017-02" db="EMBL/GenBank/DDBJ databases">
        <authorList>
            <person name="Peterson S.W."/>
        </authorList>
    </citation>
    <scope>NUCLEOTIDE SEQUENCE [LARGE SCALE GENOMIC DNA]</scope>
    <source>
        <strain evidence="2 3">ATCC 43854</strain>
    </source>
</reference>
<protein>
    <submittedName>
        <fullName evidence="2">Uncharacterized protein</fullName>
    </submittedName>
</protein>